<dbReference type="CDD" id="cd14014">
    <property type="entry name" value="STKc_PknB_like"/>
    <property type="match status" value="1"/>
</dbReference>
<evidence type="ECO:0000259" key="10">
    <source>
        <dbReference type="PROSITE" id="PS50011"/>
    </source>
</evidence>
<evidence type="ECO:0000256" key="2">
    <source>
        <dbReference type="ARBA" id="ARBA00022527"/>
    </source>
</evidence>
<dbReference type="Gene3D" id="1.25.40.10">
    <property type="entry name" value="Tetratricopeptide repeat domain"/>
    <property type="match status" value="2"/>
</dbReference>
<evidence type="ECO:0000256" key="4">
    <source>
        <dbReference type="ARBA" id="ARBA00022741"/>
    </source>
</evidence>
<dbReference type="SUPFAM" id="SSF56112">
    <property type="entry name" value="Protein kinase-like (PK-like)"/>
    <property type="match status" value="1"/>
</dbReference>
<dbReference type="EC" id="2.7.11.1" evidence="1"/>
<feature type="region of interest" description="Disordered" evidence="9">
    <location>
        <begin position="842"/>
        <end position="865"/>
    </location>
</feature>
<dbReference type="SMART" id="SM00220">
    <property type="entry name" value="S_TKc"/>
    <property type="match status" value="1"/>
</dbReference>
<keyword evidence="6 7" id="KW-0067">ATP-binding</keyword>
<dbReference type="PROSITE" id="PS00107">
    <property type="entry name" value="PROTEIN_KINASE_ATP"/>
    <property type="match status" value="1"/>
</dbReference>
<dbReference type="SMART" id="SM00028">
    <property type="entry name" value="TPR"/>
    <property type="match status" value="4"/>
</dbReference>
<dbReference type="InterPro" id="IPR011009">
    <property type="entry name" value="Kinase-like_dom_sf"/>
</dbReference>
<evidence type="ECO:0000256" key="3">
    <source>
        <dbReference type="ARBA" id="ARBA00022679"/>
    </source>
</evidence>
<proteinExistence type="predicted"/>
<dbReference type="RefSeq" id="WP_145198585.1">
    <property type="nucleotide sequence ID" value="NZ_CP036267.1"/>
</dbReference>
<evidence type="ECO:0000256" key="9">
    <source>
        <dbReference type="SAM" id="MobiDB-lite"/>
    </source>
</evidence>
<keyword evidence="4 7" id="KW-0547">Nucleotide-binding</keyword>
<sequence length="865" mass="97040">MGVESLEPDNRAENDPAVETELFGTLSGDQPSAKASAPPMVPDITGFRILSLLGRGGMGSVYLAEHLQLGRLVAIKIVANGATASEKLLSRFHDESRAVAAVTHPGVCQIYEVGEENGLPFLAMEYIKGETLSESIRRQLPSNTDVAKYVRDIALAIEACHQAGILHRDLKPANVMLTSDCTIKVMDFGLAKRLETQDGSHTRTGEIIGTPSYMSPEQASGVVKQFTPATDVYAIGTILYEALTGRPPFQTPDAMQTIMMVLTEDPISPRKLQPRVPVDLETICLNCLQKKPAKRYQSAASLAEDVQRFLDNEPILARKTPLWEQGWKWVRRHPTYTTLAMMLFLVVVGAVVGVSLHVDRLQVELDRSERLFEDSQELGEWLVNRHIPEIARIRGGTEQQENLVARTLQHLQELESDIAADQRLAEYLAQAYLRIAEVQSDPFFATESRREQALASYQNALRLFENLADFAPQDSELTLSARLQVLIEMARINIHLHRFDQATQLIQQASALLPPSGSSNPTIQFAELQISELETTVGHRQGSITPENALARYRDLYKSSIPLVGKLPVAARHDLCQARLCRKEVEIRSQQGVDHQGDRKVELQTVRNSLKEIFQQSSLDRHALWTISATQAELARQFRKVGDVQEADSLLEDAIDQQQGLVSEILQSSVLVQSLLEMLEQKIEVELTRPNLDQALEFTRQHLAAAEELYLSSPEGFRNDYRKSLELLAEVQRRRHRYQEAEVAILSAIKLHRDSPDETQQLALAKLLKFHAELMVESTGSRSIEPERIKALQAAIDRLKASISIYERIGAPTQSESGPLYWKTISRLHEFEEQFEQIMLHSRERSRSVQRPTSPLLIGPSEKTD</sequence>
<dbReference type="Gene3D" id="3.30.200.20">
    <property type="entry name" value="Phosphorylase Kinase, domain 1"/>
    <property type="match status" value="1"/>
</dbReference>
<feature type="coiled-coil region" evidence="8">
    <location>
        <begin position="358"/>
        <end position="417"/>
    </location>
</feature>
<keyword evidence="3 11" id="KW-0808">Transferase</keyword>
<keyword evidence="2" id="KW-0723">Serine/threonine-protein kinase</keyword>
<evidence type="ECO:0000256" key="6">
    <source>
        <dbReference type="ARBA" id="ARBA00022840"/>
    </source>
</evidence>
<dbReference type="InterPro" id="IPR019734">
    <property type="entry name" value="TPR_rpt"/>
</dbReference>
<name>A0A517QMS9_9PLAN</name>
<dbReference type="SUPFAM" id="SSF48452">
    <property type="entry name" value="TPR-like"/>
    <property type="match status" value="1"/>
</dbReference>
<dbReference type="InterPro" id="IPR008271">
    <property type="entry name" value="Ser/Thr_kinase_AS"/>
</dbReference>
<evidence type="ECO:0000256" key="7">
    <source>
        <dbReference type="PROSITE-ProRule" id="PRU10141"/>
    </source>
</evidence>
<dbReference type="Pfam" id="PF00069">
    <property type="entry name" value="Pkinase"/>
    <property type="match status" value="1"/>
</dbReference>
<reference evidence="11 12" key="1">
    <citation type="submission" date="2019-02" db="EMBL/GenBank/DDBJ databases">
        <title>Deep-cultivation of Planctomycetes and their phenomic and genomic characterization uncovers novel biology.</title>
        <authorList>
            <person name="Wiegand S."/>
            <person name="Jogler M."/>
            <person name="Boedeker C."/>
            <person name="Pinto D."/>
            <person name="Vollmers J."/>
            <person name="Rivas-Marin E."/>
            <person name="Kohn T."/>
            <person name="Peeters S.H."/>
            <person name="Heuer A."/>
            <person name="Rast P."/>
            <person name="Oberbeckmann S."/>
            <person name="Bunk B."/>
            <person name="Jeske O."/>
            <person name="Meyerdierks A."/>
            <person name="Storesund J.E."/>
            <person name="Kallscheuer N."/>
            <person name="Luecker S."/>
            <person name="Lage O.M."/>
            <person name="Pohl T."/>
            <person name="Merkel B.J."/>
            <person name="Hornburger P."/>
            <person name="Mueller R.-W."/>
            <person name="Bruemmer F."/>
            <person name="Labrenz M."/>
            <person name="Spormann A.M."/>
            <person name="Op den Camp H."/>
            <person name="Overmann J."/>
            <person name="Amann R."/>
            <person name="Jetten M.S.M."/>
            <person name="Mascher T."/>
            <person name="Medema M.H."/>
            <person name="Devos D.P."/>
            <person name="Kaster A.-K."/>
            <person name="Ovreas L."/>
            <person name="Rohde M."/>
            <person name="Galperin M.Y."/>
            <person name="Jogler C."/>
        </authorList>
    </citation>
    <scope>NUCLEOTIDE SEQUENCE [LARGE SCALE GENOMIC DNA]</scope>
    <source>
        <strain evidence="11 12">Mal48</strain>
    </source>
</reference>
<dbReference type="OrthoDB" id="225358at2"/>
<protein>
    <recommendedName>
        <fullName evidence="1">non-specific serine/threonine protein kinase</fullName>
        <ecNumber evidence="1">2.7.11.1</ecNumber>
    </recommendedName>
</protein>
<evidence type="ECO:0000256" key="1">
    <source>
        <dbReference type="ARBA" id="ARBA00012513"/>
    </source>
</evidence>
<dbReference type="InterPro" id="IPR011990">
    <property type="entry name" value="TPR-like_helical_dom_sf"/>
</dbReference>
<gene>
    <name evidence="11" type="primary">pknB_11</name>
    <name evidence="11" type="ORF">Mal48_21920</name>
</gene>
<evidence type="ECO:0000313" key="12">
    <source>
        <dbReference type="Proteomes" id="UP000315724"/>
    </source>
</evidence>
<feature type="binding site" evidence="7">
    <location>
        <position position="76"/>
    </location>
    <ligand>
        <name>ATP</name>
        <dbReference type="ChEBI" id="CHEBI:30616"/>
    </ligand>
</feature>
<evidence type="ECO:0000256" key="5">
    <source>
        <dbReference type="ARBA" id="ARBA00022777"/>
    </source>
</evidence>
<dbReference type="EMBL" id="CP036267">
    <property type="protein sequence ID" value="QDT32942.1"/>
    <property type="molecule type" value="Genomic_DNA"/>
</dbReference>
<dbReference type="PROSITE" id="PS50011">
    <property type="entry name" value="PROTEIN_KINASE_DOM"/>
    <property type="match status" value="1"/>
</dbReference>
<dbReference type="GO" id="GO:0004674">
    <property type="term" value="F:protein serine/threonine kinase activity"/>
    <property type="evidence" value="ECO:0007669"/>
    <property type="project" value="UniProtKB-KW"/>
</dbReference>
<dbReference type="Gene3D" id="1.10.510.10">
    <property type="entry name" value="Transferase(Phosphotransferase) domain 1"/>
    <property type="match status" value="1"/>
</dbReference>
<dbReference type="InterPro" id="IPR017441">
    <property type="entry name" value="Protein_kinase_ATP_BS"/>
</dbReference>
<evidence type="ECO:0000256" key="8">
    <source>
        <dbReference type="SAM" id="Coils"/>
    </source>
</evidence>
<dbReference type="KEGG" id="tpol:Mal48_21920"/>
<keyword evidence="12" id="KW-1185">Reference proteome</keyword>
<dbReference type="InterPro" id="IPR000719">
    <property type="entry name" value="Prot_kinase_dom"/>
</dbReference>
<dbReference type="AlphaFoldDB" id="A0A517QMS9"/>
<dbReference type="PROSITE" id="PS00108">
    <property type="entry name" value="PROTEIN_KINASE_ST"/>
    <property type="match status" value="1"/>
</dbReference>
<dbReference type="GO" id="GO:0005524">
    <property type="term" value="F:ATP binding"/>
    <property type="evidence" value="ECO:0007669"/>
    <property type="project" value="UniProtKB-UniRule"/>
</dbReference>
<dbReference type="PANTHER" id="PTHR43289:SF6">
    <property type="entry name" value="SERINE_THREONINE-PROTEIN KINASE NEKL-3"/>
    <property type="match status" value="1"/>
</dbReference>
<organism evidence="11 12">
    <name type="scientific">Thalassoglobus polymorphus</name>
    <dbReference type="NCBI Taxonomy" id="2527994"/>
    <lineage>
        <taxon>Bacteria</taxon>
        <taxon>Pseudomonadati</taxon>
        <taxon>Planctomycetota</taxon>
        <taxon>Planctomycetia</taxon>
        <taxon>Planctomycetales</taxon>
        <taxon>Planctomycetaceae</taxon>
        <taxon>Thalassoglobus</taxon>
    </lineage>
</organism>
<feature type="domain" description="Protein kinase" evidence="10">
    <location>
        <begin position="47"/>
        <end position="310"/>
    </location>
</feature>
<keyword evidence="8" id="KW-0175">Coiled coil</keyword>
<evidence type="ECO:0000313" key="11">
    <source>
        <dbReference type="EMBL" id="QDT32942.1"/>
    </source>
</evidence>
<keyword evidence="5 11" id="KW-0418">Kinase</keyword>
<dbReference type="PANTHER" id="PTHR43289">
    <property type="entry name" value="MITOGEN-ACTIVATED PROTEIN KINASE KINASE KINASE 20-RELATED"/>
    <property type="match status" value="1"/>
</dbReference>
<dbReference type="FunFam" id="1.10.510.10:FF:000021">
    <property type="entry name" value="Serine/threonine protein kinase"/>
    <property type="match status" value="1"/>
</dbReference>
<accession>A0A517QMS9</accession>
<dbReference type="Proteomes" id="UP000315724">
    <property type="component" value="Chromosome"/>
</dbReference>